<evidence type="ECO:0000313" key="4">
    <source>
        <dbReference type="Proteomes" id="UP000652219"/>
    </source>
</evidence>
<keyword evidence="4" id="KW-1185">Reference proteome</keyword>
<comment type="caution">
    <text evidence="3">The sequence shown here is derived from an EMBL/GenBank/DDBJ whole genome shotgun (WGS) entry which is preliminary data.</text>
</comment>
<keyword evidence="1" id="KW-0677">Repeat</keyword>
<dbReference type="AlphaFoldDB" id="A0A8H6JD04"/>
<reference evidence="3 4" key="1">
    <citation type="journal article" date="2020" name="Phytopathology">
        <title>Genome Sequence Resources of Colletotrichum truncatum, C. plurivorum, C. musicola, and C. sojae: Four Species Pathogenic to Soybean (Glycine max).</title>
        <authorList>
            <person name="Rogerio F."/>
            <person name="Boufleur T.R."/>
            <person name="Ciampi-Guillardi M."/>
            <person name="Sukno S.A."/>
            <person name="Thon M.R."/>
            <person name="Massola Junior N.S."/>
            <person name="Baroncelli R."/>
        </authorList>
    </citation>
    <scope>NUCLEOTIDE SEQUENCE [LARGE SCALE GENOMIC DNA]</scope>
    <source>
        <strain evidence="3 4">LFN0009</strain>
    </source>
</reference>
<proteinExistence type="predicted"/>
<evidence type="ECO:0000313" key="3">
    <source>
        <dbReference type="EMBL" id="KAF6810416.1"/>
    </source>
</evidence>
<dbReference type="Proteomes" id="UP000652219">
    <property type="component" value="Unassembled WGS sequence"/>
</dbReference>
<dbReference type="EMBL" id="WIGN01000087">
    <property type="protein sequence ID" value="KAF6810416.1"/>
    <property type="molecule type" value="Genomic_DNA"/>
</dbReference>
<accession>A0A8H6JD04</accession>
<sequence length="593" mass="67474">MSSKPAMVSSAQRTVLDAFHDLEKVISAKDSRSFQSKTLDDVREAALKIEKQLAAKLLSRNMRRLEPLFKGLEAYHKPLEVLCNGTPYLPWIWAPIKLILQISADYVEALEEILKAYSRWKRLVSTSWNRFRRRFDHVIKDLDHQVDLVDREAASHSITAVESIRQDFRQWHTTNLEKLAEDEKQSTLRQFQSVMSWLKADSVISEQENIIDAITEEPRSYAHQESLQYERMLTSFISQLLQHNNLDSDLIEFVYDDCVTGKKVATLKTLETLLITLLQAITPKVGNHLTVRLILDGLDECDQTRQGKLLSLINQIVSIQPKADGTTLSCTTAIKIFVSCRDSAYLTMSLKKYPTLSLYTEDRHVKAAINAYAAQRLGEGIEKLADWDFSPDEISRLVSLISQKSDGMFLWARLVLDYLDSEIYYDKDEIYRAIEEIPSKLSDLYKRILGNIINHLEPRSVSRMATSLAWIAFSHRPLRLYELQSALAFSSGEQEIRCVPPKRVIEPFKLLVEEKPDSTLTFIHFSVAEFLKGESSGNFLVEKDAAVEQAVACLACLRAGLLAFSPSHSDPNSMPTAKVLRGVFAFYPYAQAN</sequence>
<feature type="domain" description="Nephrocystin 3-like N-terminal" evidence="2">
    <location>
        <begin position="221"/>
        <end position="341"/>
    </location>
</feature>
<name>A0A8H6JD04_9PEZI</name>
<gene>
    <name evidence="3" type="ORF">CSOJ01_06357</name>
</gene>
<dbReference type="PANTHER" id="PTHR10039:SF14">
    <property type="entry name" value="NACHT DOMAIN-CONTAINING PROTEIN"/>
    <property type="match status" value="1"/>
</dbReference>
<evidence type="ECO:0000259" key="2">
    <source>
        <dbReference type="Pfam" id="PF24883"/>
    </source>
</evidence>
<dbReference type="Pfam" id="PF24883">
    <property type="entry name" value="NPHP3_N"/>
    <property type="match status" value="1"/>
</dbReference>
<protein>
    <submittedName>
        <fullName evidence="3">Zinc finger protein</fullName>
    </submittedName>
</protein>
<dbReference type="InterPro" id="IPR056884">
    <property type="entry name" value="NPHP3-like_N"/>
</dbReference>
<organism evidence="3 4">
    <name type="scientific">Colletotrichum sojae</name>
    <dbReference type="NCBI Taxonomy" id="2175907"/>
    <lineage>
        <taxon>Eukaryota</taxon>
        <taxon>Fungi</taxon>
        <taxon>Dikarya</taxon>
        <taxon>Ascomycota</taxon>
        <taxon>Pezizomycotina</taxon>
        <taxon>Sordariomycetes</taxon>
        <taxon>Hypocreomycetidae</taxon>
        <taxon>Glomerellales</taxon>
        <taxon>Glomerellaceae</taxon>
        <taxon>Colletotrichum</taxon>
        <taxon>Colletotrichum orchidearum species complex</taxon>
    </lineage>
</organism>
<evidence type="ECO:0000256" key="1">
    <source>
        <dbReference type="ARBA" id="ARBA00022737"/>
    </source>
</evidence>
<dbReference type="PANTHER" id="PTHR10039">
    <property type="entry name" value="AMELOGENIN"/>
    <property type="match status" value="1"/>
</dbReference>